<evidence type="ECO:0000313" key="2">
    <source>
        <dbReference type="EMBL" id="MCS5734129.1"/>
    </source>
</evidence>
<dbReference type="Gene3D" id="3.30.470.10">
    <property type="match status" value="1"/>
</dbReference>
<dbReference type="RefSeq" id="WP_259538979.1">
    <property type="nucleotide sequence ID" value="NZ_JANLCJ010000003.1"/>
</dbReference>
<dbReference type="Gene3D" id="3.20.10.10">
    <property type="entry name" value="D-amino Acid Aminotransferase, subunit A, domain 2"/>
    <property type="match status" value="1"/>
</dbReference>
<dbReference type="InterPro" id="IPR043131">
    <property type="entry name" value="BCAT-like_N"/>
</dbReference>
<dbReference type="EC" id="4.1.3.38" evidence="2"/>
<dbReference type="InterPro" id="IPR043132">
    <property type="entry name" value="BCAT-like_C"/>
</dbReference>
<reference evidence="2" key="1">
    <citation type="submission" date="2022-08" db="EMBL/GenBank/DDBJ databases">
        <authorList>
            <person name="Deng Y."/>
            <person name="Han X.-F."/>
            <person name="Zhang Y.-Q."/>
        </authorList>
    </citation>
    <scope>NUCLEOTIDE SEQUENCE</scope>
    <source>
        <strain evidence="2">CPCC 203386</strain>
    </source>
</reference>
<dbReference type="GO" id="GO:0008696">
    <property type="term" value="F:4-amino-4-deoxychorismate lyase activity"/>
    <property type="evidence" value="ECO:0007669"/>
    <property type="project" value="UniProtKB-EC"/>
</dbReference>
<dbReference type="PANTHER" id="PTHR42743:SF11">
    <property type="entry name" value="AMINODEOXYCHORISMATE LYASE"/>
    <property type="match status" value="1"/>
</dbReference>
<protein>
    <submittedName>
        <fullName evidence="2">Aminodeoxychorismate lyase</fullName>
        <ecNumber evidence="2">4.1.3.38</ecNumber>
    </submittedName>
</protein>
<dbReference type="InterPro" id="IPR050571">
    <property type="entry name" value="Class-IV_PLP-Dep_Aminotrnsfr"/>
</dbReference>
<keyword evidence="2" id="KW-0456">Lyase</keyword>
<dbReference type="Pfam" id="PF01063">
    <property type="entry name" value="Aminotran_4"/>
    <property type="match status" value="1"/>
</dbReference>
<organism evidence="2 3">
    <name type="scientific">Herbiconiux daphne</name>
    <dbReference type="NCBI Taxonomy" id="2970914"/>
    <lineage>
        <taxon>Bacteria</taxon>
        <taxon>Bacillati</taxon>
        <taxon>Actinomycetota</taxon>
        <taxon>Actinomycetes</taxon>
        <taxon>Micrococcales</taxon>
        <taxon>Microbacteriaceae</taxon>
        <taxon>Herbiconiux</taxon>
    </lineage>
</organism>
<evidence type="ECO:0000256" key="1">
    <source>
        <dbReference type="ARBA" id="ARBA00009320"/>
    </source>
</evidence>
<dbReference type="EMBL" id="JANLCJ010000003">
    <property type="protein sequence ID" value="MCS5734129.1"/>
    <property type="molecule type" value="Genomic_DNA"/>
</dbReference>
<evidence type="ECO:0000313" key="3">
    <source>
        <dbReference type="Proteomes" id="UP001165586"/>
    </source>
</evidence>
<name>A0ABT2H2F4_9MICO</name>
<dbReference type="InterPro" id="IPR001544">
    <property type="entry name" value="Aminotrans_IV"/>
</dbReference>
<dbReference type="Proteomes" id="UP001165586">
    <property type="component" value="Unassembled WGS sequence"/>
</dbReference>
<dbReference type="SUPFAM" id="SSF56752">
    <property type="entry name" value="D-aminoacid aminotransferase-like PLP-dependent enzymes"/>
    <property type="match status" value="1"/>
</dbReference>
<dbReference type="InterPro" id="IPR036038">
    <property type="entry name" value="Aminotransferase-like"/>
</dbReference>
<comment type="caution">
    <text evidence="2">The sequence shown here is derived from an EMBL/GenBank/DDBJ whole genome shotgun (WGS) entry which is preliminary data.</text>
</comment>
<accession>A0ABT2H2F4</accession>
<comment type="similarity">
    <text evidence="1">Belongs to the class-IV pyridoxal-phosphate-dependent aminotransferase family.</text>
</comment>
<proteinExistence type="inferred from homology"/>
<dbReference type="NCBIfam" id="NF005886">
    <property type="entry name" value="PRK07849.1-1"/>
    <property type="match status" value="1"/>
</dbReference>
<gene>
    <name evidence="2" type="ORF">N1032_10305</name>
</gene>
<dbReference type="PANTHER" id="PTHR42743">
    <property type="entry name" value="AMINO-ACID AMINOTRANSFERASE"/>
    <property type="match status" value="1"/>
</dbReference>
<sequence length="308" mass="32857">MSVPTLILVTRPVTGVAGERTDAAGTPAQVPHSDLGFVVARASEPQLSVLDLGVTRGDGIFETVMVSSGQAPAIDAHLARFAESARLLDLPEPDEIVWTSAIAAAVALHPRVPVLAVKLVLTRGIEGTGRPTGWVVAQAARDFTAQRENGIRVVTLDRGYRHDVAQTSPWLLQGAKTLSYALNAAALREAARRDADDVIFISSDGFVLEAPTASVLLREGNRFCTPPAELGILPGTTQRRAFEFLRVYGFETDAVRLRASELKRADAIWLLSSIRQAVAVIELDGADVGFDRTLTAQLNEHLAAAGPA</sequence>
<keyword evidence="3" id="KW-1185">Reference proteome</keyword>